<reference evidence="7 8" key="1">
    <citation type="submission" date="2016-09" db="EMBL/GenBank/DDBJ databases">
        <authorList>
            <person name="Capua I."/>
            <person name="De Benedictis P."/>
            <person name="Joannis T."/>
            <person name="Lombin L.H."/>
            <person name="Cattoli G."/>
        </authorList>
    </citation>
    <scope>NUCLEOTIDE SEQUENCE [LARGE SCALE GENOMIC DNA]</scope>
    <source>
        <strain evidence="7 8">IMI 309357</strain>
    </source>
</reference>
<dbReference type="Gene3D" id="3.50.50.60">
    <property type="entry name" value="FAD/NAD(P)-binding domain"/>
    <property type="match status" value="1"/>
</dbReference>
<dbReference type="InterPro" id="IPR002938">
    <property type="entry name" value="FAD-bd"/>
</dbReference>
<comment type="similarity">
    <text evidence="1">Belongs to the paxM FAD-dependent monooxygenase family.</text>
</comment>
<dbReference type="OrthoDB" id="16820at2759"/>
<dbReference type="EMBL" id="MJBS01000087">
    <property type="protein sequence ID" value="OHE95128.1"/>
    <property type="molecule type" value="Genomic_DNA"/>
</dbReference>
<accession>A0A1G4B126</accession>
<sequence length="268" mass="29427">MKVVVIGAGIGGLVCAISCRREGLDVVVLEQAPGLKPVGAGIQIPPNAARIVRKLGLLPQLLEKAILVDTIDYLRYKDGKVLFQIEAGDKIKKAYGDIWMVIARPHYHDVLWNAAKEAGVELRLGSEAVEIDFEDPSVRLATGEVVSGDVVIGADGLWSRSRDQILGRHSPPSETGDLAYRATVSLQQMKDFGDPRIDDMIKHKTVKCWMGPNKHCVLYPIDGGQMFNLVILCPDDLSKDVRQAPGDVEEMRALFAGWDERYIQSTAP</sequence>
<evidence type="ECO:0000256" key="5">
    <source>
        <dbReference type="ARBA" id="ARBA00023033"/>
    </source>
</evidence>
<keyword evidence="3" id="KW-0274">FAD</keyword>
<keyword evidence="5" id="KW-0503">Monooxygenase</keyword>
<evidence type="ECO:0000313" key="7">
    <source>
        <dbReference type="EMBL" id="OHE95128.1"/>
    </source>
</evidence>
<evidence type="ECO:0000313" key="8">
    <source>
        <dbReference type="Proteomes" id="UP000176998"/>
    </source>
</evidence>
<dbReference type="AlphaFoldDB" id="A0A1G4B126"/>
<evidence type="ECO:0000256" key="3">
    <source>
        <dbReference type="ARBA" id="ARBA00022827"/>
    </source>
</evidence>
<evidence type="ECO:0000256" key="4">
    <source>
        <dbReference type="ARBA" id="ARBA00023002"/>
    </source>
</evidence>
<dbReference type="GO" id="GO:0004497">
    <property type="term" value="F:monooxygenase activity"/>
    <property type="evidence" value="ECO:0007669"/>
    <property type="project" value="UniProtKB-KW"/>
</dbReference>
<evidence type="ECO:0000259" key="6">
    <source>
        <dbReference type="Pfam" id="PF01494"/>
    </source>
</evidence>
<dbReference type="RefSeq" id="XP_022472290.1">
    <property type="nucleotide sequence ID" value="XM_022621144.1"/>
</dbReference>
<keyword evidence="4" id="KW-0560">Oxidoreductase</keyword>
<gene>
    <name evidence="7" type="ORF">CORC01_09515</name>
</gene>
<dbReference type="PANTHER" id="PTHR13789">
    <property type="entry name" value="MONOOXYGENASE"/>
    <property type="match status" value="1"/>
</dbReference>
<dbReference type="PANTHER" id="PTHR13789:SF311">
    <property type="entry name" value="HYDROXYLASE, PUTATIVE (AFU_ORTHOLOGUE AFUA_5G10180)-RELATED"/>
    <property type="match status" value="1"/>
</dbReference>
<dbReference type="SUPFAM" id="SSF51905">
    <property type="entry name" value="FAD/NAD(P)-binding domain"/>
    <property type="match status" value="1"/>
</dbReference>
<dbReference type="Proteomes" id="UP000176998">
    <property type="component" value="Unassembled WGS sequence"/>
</dbReference>
<proteinExistence type="inferred from homology"/>
<feature type="domain" description="FAD-binding" evidence="6">
    <location>
        <begin position="2"/>
        <end position="252"/>
    </location>
</feature>
<dbReference type="GO" id="GO:0071949">
    <property type="term" value="F:FAD binding"/>
    <property type="evidence" value="ECO:0007669"/>
    <property type="project" value="InterPro"/>
</dbReference>
<evidence type="ECO:0000256" key="2">
    <source>
        <dbReference type="ARBA" id="ARBA00022630"/>
    </source>
</evidence>
<protein>
    <recommendedName>
        <fullName evidence="6">FAD-binding domain-containing protein</fullName>
    </recommendedName>
</protein>
<keyword evidence="2" id="KW-0285">Flavoprotein</keyword>
<keyword evidence="8" id="KW-1185">Reference proteome</keyword>
<dbReference type="InterPro" id="IPR050493">
    <property type="entry name" value="FAD-dep_Monooxygenase_BioMet"/>
</dbReference>
<evidence type="ECO:0000256" key="1">
    <source>
        <dbReference type="ARBA" id="ARBA00007992"/>
    </source>
</evidence>
<name>A0A1G4B126_9PEZI</name>
<dbReference type="InterPro" id="IPR036188">
    <property type="entry name" value="FAD/NAD-bd_sf"/>
</dbReference>
<dbReference type="STRING" id="1209926.A0A1G4B126"/>
<comment type="caution">
    <text evidence="7">The sequence shown here is derived from an EMBL/GenBank/DDBJ whole genome shotgun (WGS) entry which is preliminary data.</text>
</comment>
<dbReference type="SUPFAM" id="SSF54373">
    <property type="entry name" value="FAD-linked reductases, C-terminal domain"/>
    <property type="match status" value="1"/>
</dbReference>
<dbReference type="PRINTS" id="PR00420">
    <property type="entry name" value="RNGMNOXGNASE"/>
</dbReference>
<organism evidence="7 8">
    <name type="scientific">Colletotrichum orchidophilum</name>
    <dbReference type="NCBI Taxonomy" id="1209926"/>
    <lineage>
        <taxon>Eukaryota</taxon>
        <taxon>Fungi</taxon>
        <taxon>Dikarya</taxon>
        <taxon>Ascomycota</taxon>
        <taxon>Pezizomycotina</taxon>
        <taxon>Sordariomycetes</taxon>
        <taxon>Hypocreomycetidae</taxon>
        <taxon>Glomerellales</taxon>
        <taxon>Glomerellaceae</taxon>
        <taxon>Colletotrichum</taxon>
    </lineage>
</organism>
<dbReference type="GeneID" id="34562654"/>
<dbReference type="Pfam" id="PF01494">
    <property type="entry name" value="FAD_binding_3"/>
    <property type="match status" value="1"/>
</dbReference>